<protein>
    <submittedName>
        <fullName evidence="1">DNA alkylation repair enzyme</fullName>
    </submittedName>
</protein>
<evidence type="ECO:0000313" key="1">
    <source>
        <dbReference type="EMBL" id="CAA6828479.1"/>
    </source>
</evidence>
<organism evidence="1">
    <name type="scientific">uncultured Sulfurovum sp</name>
    <dbReference type="NCBI Taxonomy" id="269237"/>
    <lineage>
        <taxon>Bacteria</taxon>
        <taxon>Pseudomonadati</taxon>
        <taxon>Campylobacterota</taxon>
        <taxon>Epsilonproteobacteria</taxon>
        <taxon>Campylobacterales</taxon>
        <taxon>Sulfurovaceae</taxon>
        <taxon>Sulfurovum</taxon>
        <taxon>environmental samples</taxon>
    </lineage>
</organism>
<dbReference type="InterPro" id="IPR016024">
    <property type="entry name" value="ARM-type_fold"/>
</dbReference>
<proteinExistence type="predicted"/>
<gene>
    <name evidence="1" type="ORF">HELGO_WM2011</name>
</gene>
<dbReference type="EMBL" id="CACVAS010000170">
    <property type="protein sequence ID" value="CAA6828479.1"/>
    <property type="molecule type" value="Genomic_DNA"/>
</dbReference>
<sequence length="375" mass="43714">MAEKYSMKDDLYNLEKVTKLAAEIKVVYVDFNQEVFVQSTVEKFPDLELKERMFHIRDRLVEHLPSDYEEALGIIIKALPPELDASKKDDDFGDFIYAPYGEFVTAYGCSEVYLDISLKALREITKRFSVEFAIRDFINTFPKETYLMLEACSNSSHYHERRLASEGLRLKLPWAKKIDIDYRNNIALLDNLYMDDTRFVVRSVANHLNDISKIDLPLVLETLKRWKDSGKQHEKEITFLINHALRTSIKNGDEETLNFLGYRSNPHIFVEHFTLKSDKINIGEAVEFTFQVDASKHEKLILDYIVYFRTKKGTLNPKVHKLKKLVIGMDESVVLSKKHLFKANMSTRTFYEGEHSIALQINGKIYETRTFNLTI</sequence>
<dbReference type="SUPFAM" id="SSF48371">
    <property type="entry name" value="ARM repeat"/>
    <property type="match status" value="1"/>
</dbReference>
<dbReference type="Gene3D" id="1.25.40.290">
    <property type="entry name" value="ARM repeat domains"/>
    <property type="match status" value="1"/>
</dbReference>
<dbReference type="AlphaFoldDB" id="A0A6S6U9M0"/>
<name>A0A6S6U9M0_9BACT</name>
<accession>A0A6S6U9M0</accession>
<reference evidence="1" key="1">
    <citation type="submission" date="2020-01" db="EMBL/GenBank/DDBJ databases">
        <authorList>
            <person name="Meier V. D."/>
            <person name="Meier V D."/>
        </authorList>
    </citation>
    <scope>NUCLEOTIDE SEQUENCE</scope>
    <source>
        <strain evidence="1">HLG_WM_MAG_01</strain>
    </source>
</reference>